<comment type="caution">
    <text evidence="4">The sequence shown here is derived from an EMBL/GenBank/DDBJ whole genome shotgun (WGS) entry which is preliminary data.</text>
</comment>
<name>A0A421DQC2_9GAMM</name>
<dbReference type="InterPro" id="IPR008984">
    <property type="entry name" value="SMAD_FHA_dom_sf"/>
</dbReference>
<evidence type="ECO:0000313" key="4">
    <source>
        <dbReference type="EMBL" id="RLM25310.1"/>
    </source>
</evidence>
<dbReference type="Pfam" id="PF16697">
    <property type="entry name" value="Yop-YscD_cpl"/>
    <property type="match status" value="1"/>
</dbReference>
<evidence type="ECO:0000259" key="2">
    <source>
        <dbReference type="Pfam" id="PF16697"/>
    </source>
</evidence>
<proteinExistence type="predicted"/>
<protein>
    <submittedName>
        <fullName evidence="4">EscD/YscD/HrpQ family type III secretion system inner membrane ring protein</fullName>
    </submittedName>
</protein>
<dbReference type="RefSeq" id="WP_121574527.1">
    <property type="nucleotide sequence ID" value="NZ_MJLZ01000012.1"/>
</dbReference>
<evidence type="ECO:0000256" key="1">
    <source>
        <dbReference type="SAM" id="MobiDB-lite"/>
    </source>
</evidence>
<dbReference type="InterPro" id="IPR053946">
    <property type="entry name" value="YscD_ppl_3rd"/>
</dbReference>
<feature type="domain" description="YscD-like Bon-like" evidence="3">
    <location>
        <begin position="193"/>
        <end position="256"/>
    </location>
</feature>
<dbReference type="Gene3D" id="2.60.200.20">
    <property type="match status" value="1"/>
</dbReference>
<dbReference type="OrthoDB" id="9156149at2"/>
<organism evidence="4 5">
    <name type="scientific">Brenneria alni</name>
    <dbReference type="NCBI Taxonomy" id="71656"/>
    <lineage>
        <taxon>Bacteria</taxon>
        <taxon>Pseudomonadati</taxon>
        <taxon>Pseudomonadota</taxon>
        <taxon>Gammaproteobacteria</taxon>
        <taxon>Enterobacterales</taxon>
        <taxon>Pectobacteriaceae</taxon>
        <taxon>Brenneria</taxon>
    </lineage>
</organism>
<dbReference type="Pfam" id="PF21934">
    <property type="entry name" value="Yop-YscD_ppl_3rd"/>
    <property type="match status" value="1"/>
</dbReference>
<reference evidence="4 5" key="1">
    <citation type="submission" date="2016-09" db="EMBL/GenBank/DDBJ databases">
        <authorList>
            <person name="Doonan J."/>
            <person name="Pachebat J.A."/>
            <person name="Golyshin P.N."/>
            <person name="Denman S."/>
            <person name="Mcdonald J.E."/>
        </authorList>
    </citation>
    <scope>NUCLEOTIDE SEQUENCE [LARGE SCALE GENOMIC DNA]</scope>
    <source>
        <strain evidence="4 5">NCPPB 3934</strain>
    </source>
</reference>
<gene>
    <name evidence="4" type="ORF">BIY29_07300</name>
</gene>
<dbReference type="InterPro" id="IPR032030">
    <property type="entry name" value="YscD_cytoplasmic_dom"/>
</dbReference>
<evidence type="ECO:0000259" key="3">
    <source>
        <dbReference type="Pfam" id="PF21934"/>
    </source>
</evidence>
<feature type="domain" description="YscD cytoplasmic" evidence="2">
    <location>
        <begin position="5"/>
        <end position="95"/>
    </location>
</feature>
<feature type="region of interest" description="Disordered" evidence="1">
    <location>
        <begin position="102"/>
        <end position="131"/>
    </location>
</feature>
<dbReference type="Proteomes" id="UP000285648">
    <property type="component" value="Unassembled WGS sequence"/>
</dbReference>
<dbReference type="EMBL" id="MJLZ01000012">
    <property type="protein sequence ID" value="RLM25310.1"/>
    <property type="molecule type" value="Genomic_DNA"/>
</dbReference>
<accession>A0A421DQC2</accession>
<evidence type="ECO:0000313" key="5">
    <source>
        <dbReference type="Proteomes" id="UP000285648"/>
    </source>
</evidence>
<dbReference type="AlphaFoldDB" id="A0A421DQC2"/>
<sequence>MFELRVLTGLHRGAALPLSGTAWRIGADDSADLVLYDPGIKAQHCLLEKQATGWLLNALDGELCDAEGHNVAQITDLAAGIPFALNHIWLCVVAAETPWETEEEIPSPVAEPENTATASSEKTDTSPAPATAITPPFATNVAVSLPLWAKICYLLLSLLLMMMVGSWLLQVSVAMPPAPPPQDTRRMISTVVQLERTLRIMLQDRELTDAVKLASTHTRVTMTGQLAPEEQKKLERMLTQFHQRYNTALSVDNRTQLKTSQLPFQIVQVTSGPKANVVTSDGRRLFIGDEVEQLRLVSIDEHQIVFRGQQQIKVNW</sequence>
<dbReference type="SUPFAM" id="SSF49879">
    <property type="entry name" value="SMAD/FHA domain"/>
    <property type="match status" value="1"/>
</dbReference>
<keyword evidence="5" id="KW-1185">Reference proteome</keyword>